<gene>
    <name evidence="2" type="ORF">ZIOFF_076206</name>
</gene>
<sequence>MTATGNVSVTSLPHDLTVELFVRVASTSSTPRRDLKRLRESCKDFHEASRAKKVGKFMDVRRELQLCLNWFDRKEYLELLRGCARCDNLDACFILGLEEVFNSKEKTVGLSYLQKAKMGEHPVAAYVLGMLLFSEPETRPLAVRVLSELAASEKTGGAATSLGGCGLIRECRREAAATMRDMTWVRPERVELVCPNRQCGRAFSTRDWDLWLHGENRSFCSNVCRWRHEANLFANS</sequence>
<keyword evidence="3" id="KW-1185">Reference proteome</keyword>
<dbReference type="Proteomes" id="UP000734854">
    <property type="component" value="Unassembled WGS sequence"/>
</dbReference>
<evidence type="ECO:0000313" key="2">
    <source>
        <dbReference type="EMBL" id="KAG6465981.1"/>
    </source>
</evidence>
<proteinExistence type="predicted"/>
<dbReference type="PANTHER" id="PTHR33784:SF10">
    <property type="entry name" value="F-BOX PROTEIN"/>
    <property type="match status" value="1"/>
</dbReference>
<dbReference type="InterPro" id="IPR057136">
    <property type="entry name" value="At2g35280_TPR_dom"/>
</dbReference>
<organism evidence="2 3">
    <name type="scientific">Zingiber officinale</name>
    <name type="common">Ginger</name>
    <name type="synonym">Amomum zingiber</name>
    <dbReference type="NCBI Taxonomy" id="94328"/>
    <lineage>
        <taxon>Eukaryota</taxon>
        <taxon>Viridiplantae</taxon>
        <taxon>Streptophyta</taxon>
        <taxon>Embryophyta</taxon>
        <taxon>Tracheophyta</taxon>
        <taxon>Spermatophyta</taxon>
        <taxon>Magnoliopsida</taxon>
        <taxon>Liliopsida</taxon>
        <taxon>Zingiberales</taxon>
        <taxon>Zingiberaceae</taxon>
        <taxon>Zingiber</taxon>
    </lineage>
</organism>
<feature type="domain" description="At2g35280-like TPR" evidence="1">
    <location>
        <begin position="68"/>
        <end position="173"/>
    </location>
</feature>
<protein>
    <recommendedName>
        <fullName evidence="1">At2g35280-like TPR domain-containing protein</fullName>
    </recommendedName>
</protein>
<dbReference type="EMBL" id="JACMSC010000215">
    <property type="protein sequence ID" value="KAG6465981.1"/>
    <property type="molecule type" value="Genomic_DNA"/>
</dbReference>
<accession>A0A8J5BTR9</accession>
<evidence type="ECO:0000259" key="1">
    <source>
        <dbReference type="Pfam" id="PF23310"/>
    </source>
</evidence>
<reference evidence="2 3" key="1">
    <citation type="submission" date="2020-08" db="EMBL/GenBank/DDBJ databases">
        <title>Plant Genome Project.</title>
        <authorList>
            <person name="Zhang R.-G."/>
        </authorList>
    </citation>
    <scope>NUCLEOTIDE SEQUENCE [LARGE SCALE GENOMIC DNA]</scope>
    <source>
        <tissue evidence="2">Rhizome</tissue>
    </source>
</reference>
<dbReference type="InterPro" id="IPR040338">
    <property type="entry name" value="At1g67623-like"/>
</dbReference>
<name>A0A8J5BTR9_ZINOF</name>
<evidence type="ECO:0000313" key="3">
    <source>
        <dbReference type="Proteomes" id="UP000734854"/>
    </source>
</evidence>
<comment type="caution">
    <text evidence="2">The sequence shown here is derived from an EMBL/GenBank/DDBJ whole genome shotgun (WGS) entry which is preliminary data.</text>
</comment>
<dbReference type="AlphaFoldDB" id="A0A8J5BTR9"/>
<dbReference type="Pfam" id="PF23310">
    <property type="entry name" value="TPR_27"/>
    <property type="match status" value="1"/>
</dbReference>
<dbReference type="PANTHER" id="PTHR33784">
    <property type="entry name" value="OS05G0482100 PROTEIN"/>
    <property type="match status" value="1"/>
</dbReference>